<keyword evidence="1" id="KW-0812">Transmembrane</keyword>
<dbReference type="EMBL" id="AAOH01000004">
    <property type="protein sequence ID" value="EAR28597.1"/>
    <property type="molecule type" value="Genomic_DNA"/>
</dbReference>
<gene>
    <name evidence="2" type="ORF">PTD2_22317</name>
</gene>
<dbReference type="RefSeq" id="WP_009840423.1">
    <property type="nucleotide sequence ID" value="NZ_CH959301.1"/>
</dbReference>
<keyword evidence="3" id="KW-1185">Reference proteome</keyword>
<comment type="caution">
    <text evidence="2">The sequence shown here is derived from an EMBL/GenBank/DDBJ whole genome shotgun (WGS) entry which is preliminary data.</text>
</comment>
<dbReference type="AlphaFoldDB" id="A4CB39"/>
<reference evidence="2 3" key="1">
    <citation type="submission" date="2006-02" db="EMBL/GenBank/DDBJ databases">
        <authorList>
            <person name="Moran M.A."/>
            <person name="Kjelleberg S."/>
            <person name="Egan S."/>
            <person name="Saunders N."/>
            <person name="Thomas T."/>
            <person name="Ferriera S."/>
            <person name="Johnson J."/>
            <person name="Kravitz S."/>
            <person name="Halpern A."/>
            <person name="Remington K."/>
            <person name="Beeson K."/>
            <person name="Tran B."/>
            <person name="Rogers Y.-H."/>
            <person name="Friedman R."/>
            <person name="Venter J.C."/>
        </authorList>
    </citation>
    <scope>NUCLEOTIDE SEQUENCE [LARGE SCALE GENOMIC DNA]</scope>
    <source>
        <strain evidence="2 3">D2</strain>
    </source>
</reference>
<dbReference type="Proteomes" id="UP000006201">
    <property type="component" value="Unassembled WGS sequence"/>
</dbReference>
<evidence type="ECO:0000256" key="1">
    <source>
        <dbReference type="SAM" id="Phobius"/>
    </source>
</evidence>
<dbReference type="HOGENOM" id="CLU_2540054_0_0_6"/>
<sequence>MDIVFKFTLLGILIFFAGFLLFQTYIKEGKKIDIENVGWWKFNMILRGSAFVLFFSMLLSITGLTIAFSFGSSLIEHYWNTWF</sequence>
<accession>A4CB39</accession>
<dbReference type="OrthoDB" id="9912628at2"/>
<protein>
    <submittedName>
        <fullName evidence="2">Uncharacterized protein</fullName>
    </submittedName>
</protein>
<proteinExistence type="predicted"/>
<organism evidence="2 3">
    <name type="scientific">Pseudoalteromonas tunicata D2</name>
    <dbReference type="NCBI Taxonomy" id="87626"/>
    <lineage>
        <taxon>Bacteria</taxon>
        <taxon>Pseudomonadati</taxon>
        <taxon>Pseudomonadota</taxon>
        <taxon>Gammaproteobacteria</taxon>
        <taxon>Alteromonadales</taxon>
        <taxon>Pseudoalteromonadaceae</taxon>
        <taxon>Pseudoalteromonas</taxon>
    </lineage>
</organism>
<feature type="transmembrane region" description="Helical" evidence="1">
    <location>
        <begin position="7"/>
        <end position="26"/>
    </location>
</feature>
<dbReference type="STRING" id="87626.PTD2_22317"/>
<evidence type="ECO:0000313" key="3">
    <source>
        <dbReference type="Proteomes" id="UP000006201"/>
    </source>
</evidence>
<keyword evidence="1" id="KW-0472">Membrane</keyword>
<feature type="transmembrane region" description="Helical" evidence="1">
    <location>
        <begin position="46"/>
        <end position="70"/>
    </location>
</feature>
<evidence type="ECO:0000313" key="2">
    <source>
        <dbReference type="EMBL" id="EAR28597.1"/>
    </source>
</evidence>
<keyword evidence="1" id="KW-1133">Transmembrane helix</keyword>
<name>A4CB39_9GAMM</name>